<organism evidence="1 2">
    <name type="scientific">Herbiconiux oxytropis</name>
    <dbReference type="NCBI Taxonomy" id="2970915"/>
    <lineage>
        <taxon>Bacteria</taxon>
        <taxon>Bacillati</taxon>
        <taxon>Actinomycetota</taxon>
        <taxon>Actinomycetes</taxon>
        <taxon>Micrococcales</taxon>
        <taxon>Microbacteriaceae</taxon>
        <taxon>Herbiconiux</taxon>
    </lineage>
</organism>
<evidence type="ECO:0000313" key="1">
    <source>
        <dbReference type="EMBL" id="MCS5728013.1"/>
    </source>
</evidence>
<dbReference type="Gene3D" id="3.40.50.12090">
    <property type="match status" value="2"/>
</dbReference>
<sequence length="419" mass="42701">MTGVVLTVALTAPQAASALPGANPGLVTCPPQISKVGVPVQFDVLDGESGSGYDGTIAAGSLPDGLSLTKAANQTPKITGTPTKVGSYPFTMQFRNNVGGFGEKSCVADIVPTTSIVERIDGDTRYEAAANIALQVAPGTAAVVYIASGENYSDALSASAIAAQRGAPLVLARSTTLPNYVYNVVNHFDPAHIVVVGGESTLKPELIEQLQDMRNNATVTRIGGADRFAVSRNLISNPMFGAMASTNIYVASGLKFPDALSASPAAAKVKTPVLLVNGEATALSAEEKALLTSRGVTASTVFGGEDTLSAGLATDLKTTTGAVTRIDGDDRFAVSANITAAHFTGPIDTVYFATGANYPDALAGGVLAGVKTAPVLLTRKSCVTSDVAAQVRALKPKHIVLLGGPATLDANLENLPACS</sequence>
<dbReference type="InterPro" id="IPR007253">
    <property type="entry name" value="Cell_wall-bd_2"/>
</dbReference>
<keyword evidence="2" id="KW-1185">Reference proteome</keyword>
<dbReference type="InterPro" id="IPR051922">
    <property type="entry name" value="Bact_Sporulation_Assoc"/>
</dbReference>
<name>A0AA41XKF2_9MICO</name>
<comment type="caution">
    <text evidence="1">The sequence shown here is derived from an EMBL/GenBank/DDBJ whole genome shotgun (WGS) entry which is preliminary data.</text>
</comment>
<accession>A0AA41XKF2</accession>
<protein>
    <submittedName>
        <fullName evidence="1">Cell wall-binding repeat-containing protein</fullName>
    </submittedName>
</protein>
<dbReference type="Pfam" id="PF04122">
    <property type="entry name" value="CW_binding_2"/>
    <property type="match status" value="3"/>
</dbReference>
<dbReference type="PANTHER" id="PTHR30032:SF8">
    <property type="entry name" value="GERMINATION-SPECIFIC N-ACETYLMURAMOYL-L-ALANINE AMIDASE"/>
    <property type="match status" value="1"/>
</dbReference>
<dbReference type="Gene3D" id="2.60.40.10">
    <property type="entry name" value="Immunoglobulins"/>
    <property type="match status" value="1"/>
</dbReference>
<proteinExistence type="predicted"/>
<gene>
    <name evidence="1" type="ORF">N1028_19115</name>
</gene>
<reference evidence="1" key="1">
    <citation type="submission" date="2022-08" db="EMBL/GenBank/DDBJ databases">
        <authorList>
            <person name="Deng Y."/>
            <person name="Han X.-F."/>
            <person name="Zhang Y.-Q."/>
        </authorList>
    </citation>
    <scope>NUCLEOTIDE SEQUENCE</scope>
    <source>
        <strain evidence="1">CPCC 203407</strain>
    </source>
</reference>
<dbReference type="GO" id="GO:0005975">
    <property type="term" value="P:carbohydrate metabolic process"/>
    <property type="evidence" value="ECO:0007669"/>
    <property type="project" value="UniProtKB-ARBA"/>
</dbReference>
<dbReference type="EMBL" id="JANLCK010000018">
    <property type="protein sequence ID" value="MCS5728013.1"/>
    <property type="molecule type" value="Genomic_DNA"/>
</dbReference>
<dbReference type="Proteomes" id="UP001165587">
    <property type="component" value="Unassembled WGS sequence"/>
</dbReference>
<dbReference type="RefSeq" id="WP_259531118.1">
    <property type="nucleotide sequence ID" value="NZ_JANLCK010000018.1"/>
</dbReference>
<evidence type="ECO:0000313" key="2">
    <source>
        <dbReference type="Proteomes" id="UP001165587"/>
    </source>
</evidence>
<dbReference type="PANTHER" id="PTHR30032">
    <property type="entry name" value="N-ACETYLMURAMOYL-L-ALANINE AMIDASE-RELATED"/>
    <property type="match status" value="1"/>
</dbReference>
<dbReference type="AlphaFoldDB" id="A0AA41XKF2"/>
<dbReference type="InterPro" id="IPR013783">
    <property type="entry name" value="Ig-like_fold"/>
</dbReference>